<dbReference type="Proteomes" id="UP000675881">
    <property type="component" value="Chromosome 4"/>
</dbReference>
<evidence type="ECO:0000313" key="3">
    <source>
        <dbReference type="Proteomes" id="UP000675881"/>
    </source>
</evidence>
<proteinExistence type="predicted"/>
<accession>A0A7R8CZC6</accession>
<keyword evidence="3" id="KW-1185">Reference proteome</keyword>
<dbReference type="AlphaFoldDB" id="A0A7R8CZC6"/>
<sequence>MRLLLVQELLNAPQPINGLIRGRHFFTLLAGAKHLGYEAHLQLCGNRFLGMGSQEFFRAADSVRKQKEKSLGRSATEPRQSHSPIRDKRRKKEIKGENTIGLGILTFQLSPSLDVTYTHYTYLDKFLPVPNQFNSPAELEDSLLSFTSPKKSPTWINLS</sequence>
<evidence type="ECO:0000256" key="1">
    <source>
        <dbReference type="SAM" id="MobiDB-lite"/>
    </source>
</evidence>
<protein>
    <submittedName>
        <fullName evidence="2">(salmon louse) hypothetical protein</fullName>
    </submittedName>
</protein>
<evidence type="ECO:0000313" key="2">
    <source>
        <dbReference type="EMBL" id="CAF2932011.1"/>
    </source>
</evidence>
<feature type="region of interest" description="Disordered" evidence="1">
    <location>
        <begin position="67"/>
        <end position="92"/>
    </location>
</feature>
<dbReference type="EMBL" id="HG994583">
    <property type="protein sequence ID" value="CAF2932011.1"/>
    <property type="molecule type" value="Genomic_DNA"/>
</dbReference>
<organism evidence="2 3">
    <name type="scientific">Lepeophtheirus salmonis</name>
    <name type="common">Salmon louse</name>
    <name type="synonym">Caligus salmonis</name>
    <dbReference type="NCBI Taxonomy" id="72036"/>
    <lineage>
        <taxon>Eukaryota</taxon>
        <taxon>Metazoa</taxon>
        <taxon>Ecdysozoa</taxon>
        <taxon>Arthropoda</taxon>
        <taxon>Crustacea</taxon>
        <taxon>Multicrustacea</taxon>
        <taxon>Hexanauplia</taxon>
        <taxon>Copepoda</taxon>
        <taxon>Siphonostomatoida</taxon>
        <taxon>Caligidae</taxon>
        <taxon>Lepeophtheirus</taxon>
    </lineage>
</organism>
<gene>
    <name evidence="2" type="ORF">LSAA_8509</name>
</gene>
<reference evidence="2" key="1">
    <citation type="submission" date="2021-02" db="EMBL/GenBank/DDBJ databases">
        <authorList>
            <person name="Bekaert M."/>
        </authorList>
    </citation>
    <scope>NUCLEOTIDE SEQUENCE</scope>
    <source>
        <strain evidence="2">IoA-00</strain>
    </source>
</reference>
<name>A0A7R8CZC6_LEPSM</name>